<evidence type="ECO:0000313" key="3">
    <source>
        <dbReference type="Proteomes" id="UP000824063"/>
    </source>
</evidence>
<dbReference type="Proteomes" id="UP000824063">
    <property type="component" value="Unassembled WGS sequence"/>
</dbReference>
<reference evidence="2" key="2">
    <citation type="submission" date="2021-04" db="EMBL/GenBank/DDBJ databases">
        <authorList>
            <person name="Gilroy R."/>
        </authorList>
    </citation>
    <scope>NUCLEOTIDE SEQUENCE</scope>
    <source>
        <strain evidence="2">CHK172-16539</strain>
    </source>
</reference>
<proteinExistence type="predicted"/>
<comment type="caution">
    <text evidence="2">The sequence shown here is derived from an EMBL/GenBank/DDBJ whole genome shotgun (WGS) entry which is preliminary data.</text>
</comment>
<evidence type="ECO:0000313" key="2">
    <source>
        <dbReference type="EMBL" id="HIZ54210.1"/>
    </source>
</evidence>
<gene>
    <name evidence="2" type="ORF">IAA20_09735</name>
</gene>
<name>A0A9D2JJV9_9ENTE</name>
<evidence type="ECO:0000259" key="1">
    <source>
        <dbReference type="Pfam" id="PF02558"/>
    </source>
</evidence>
<feature type="non-terminal residue" evidence="2">
    <location>
        <position position="77"/>
    </location>
</feature>
<accession>A0A9D2JJV9</accession>
<dbReference type="EMBL" id="DXBN01000226">
    <property type="protein sequence ID" value="HIZ54210.1"/>
    <property type="molecule type" value="Genomic_DNA"/>
</dbReference>
<dbReference type="Gene3D" id="3.40.50.720">
    <property type="entry name" value="NAD(P)-binding Rossmann-like Domain"/>
    <property type="match status" value="1"/>
</dbReference>
<protein>
    <submittedName>
        <fullName evidence="2">2-dehydropantoate 2-reductase</fullName>
    </submittedName>
</protein>
<reference evidence="2" key="1">
    <citation type="journal article" date="2021" name="PeerJ">
        <title>Extensive microbial diversity within the chicken gut microbiome revealed by metagenomics and culture.</title>
        <authorList>
            <person name="Gilroy R."/>
            <person name="Ravi A."/>
            <person name="Getino M."/>
            <person name="Pursley I."/>
            <person name="Horton D.L."/>
            <person name="Alikhan N.F."/>
            <person name="Baker D."/>
            <person name="Gharbi K."/>
            <person name="Hall N."/>
            <person name="Watson M."/>
            <person name="Adriaenssens E.M."/>
            <person name="Foster-Nyarko E."/>
            <person name="Jarju S."/>
            <person name="Secka A."/>
            <person name="Antonio M."/>
            <person name="Oren A."/>
            <person name="Chaudhuri R.R."/>
            <person name="La Ragione R."/>
            <person name="Hildebrand F."/>
            <person name="Pallen M.J."/>
        </authorList>
    </citation>
    <scope>NUCLEOTIDE SEQUENCE</scope>
    <source>
        <strain evidence="2">CHK172-16539</strain>
    </source>
</reference>
<dbReference type="AlphaFoldDB" id="A0A9D2JJV9"/>
<dbReference type="Pfam" id="PF02558">
    <property type="entry name" value="ApbA"/>
    <property type="match status" value="1"/>
</dbReference>
<dbReference type="InterPro" id="IPR013332">
    <property type="entry name" value="KPR_N"/>
</dbReference>
<feature type="domain" description="Ketopantoate reductase N-terminal" evidence="1">
    <location>
        <begin position="28"/>
        <end position="77"/>
    </location>
</feature>
<sequence>MHASELFINLFSVSNFQKIKNGLKVVIDSSLVSSIDFQADLVILFTKAMQLDGMMQSIQNMVGEETKVLCLLNGIEH</sequence>
<organism evidence="2 3">
    <name type="scientific">Candidatus Enterococcus avicola</name>
    <dbReference type="NCBI Taxonomy" id="2838561"/>
    <lineage>
        <taxon>Bacteria</taxon>
        <taxon>Bacillati</taxon>
        <taxon>Bacillota</taxon>
        <taxon>Bacilli</taxon>
        <taxon>Lactobacillales</taxon>
        <taxon>Enterococcaceae</taxon>
        <taxon>Enterococcus</taxon>
    </lineage>
</organism>